<reference evidence="3" key="2">
    <citation type="submission" date="2020-09" db="EMBL/GenBank/DDBJ databases">
        <authorList>
            <person name="Sun Q."/>
            <person name="Zhou Y."/>
        </authorList>
    </citation>
    <scope>NUCLEOTIDE SEQUENCE</scope>
    <source>
        <strain evidence="3">CGMCC 1.15179</strain>
    </source>
</reference>
<dbReference type="PIRSF" id="PIRSF036628">
    <property type="entry name" value="IolB"/>
    <property type="match status" value="1"/>
</dbReference>
<dbReference type="GO" id="GO:0008880">
    <property type="term" value="F:glucuronate isomerase activity"/>
    <property type="evidence" value="ECO:0007669"/>
    <property type="project" value="InterPro"/>
</dbReference>
<gene>
    <name evidence="3" type="ORF">GCM10011571_13510</name>
</gene>
<dbReference type="EC" id="5.3.1.30" evidence="2"/>
<dbReference type="InterPro" id="IPR021120">
    <property type="entry name" value="KduI/IolB_isomerase"/>
</dbReference>
<comment type="caution">
    <text evidence="3">The sequence shown here is derived from an EMBL/GenBank/DDBJ whole genome shotgun (WGS) entry which is preliminary data.</text>
</comment>
<dbReference type="Proteomes" id="UP000625210">
    <property type="component" value="Unassembled WGS sequence"/>
</dbReference>
<protein>
    <recommendedName>
        <fullName evidence="2">5-deoxy-glucuronate isomerase</fullName>
        <ecNumber evidence="2">5.3.1.30</ecNumber>
    </recommendedName>
</protein>
<evidence type="ECO:0000256" key="2">
    <source>
        <dbReference type="NCBIfam" id="TIGR04378"/>
    </source>
</evidence>
<evidence type="ECO:0000256" key="1">
    <source>
        <dbReference type="ARBA" id="ARBA00023235"/>
    </source>
</evidence>
<accession>A0A8J2YCY9</accession>
<keyword evidence="4" id="KW-1185">Reference proteome</keyword>
<dbReference type="RefSeq" id="WP_188647148.1">
    <property type="nucleotide sequence ID" value="NZ_BMHQ01000004.1"/>
</dbReference>
<dbReference type="EMBL" id="BMHQ01000004">
    <property type="protein sequence ID" value="GGE13363.1"/>
    <property type="molecule type" value="Genomic_DNA"/>
</dbReference>
<dbReference type="AlphaFoldDB" id="A0A8J2YCY9"/>
<dbReference type="PANTHER" id="PTHR39193">
    <property type="entry name" value="5-DEOXY-GLUCURONATE ISOMERASE"/>
    <property type="match status" value="1"/>
</dbReference>
<keyword evidence="1 3" id="KW-0413">Isomerase</keyword>
<dbReference type="Gene3D" id="2.60.120.10">
    <property type="entry name" value="Jelly Rolls"/>
    <property type="match status" value="2"/>
</dbReference>
<dbReference type="PANTHER" id="PTHR39193:SF1">
    <property type="entry name" value="5-DEOXY-GLUCURONATE ISOMERASE"/>
    <property type="match status" value="1"/>
</dbReference>
<dbReference type="InterPro" id="IPR024203">
    <property type="entry name" value="Deoxy-glucuronate_isom_IolB"/>
</dbReference>
<dbReference type="SUPFAM" id="SSF51182">
    <property type="entry name" value="RmlC-like cupins"/>
    <property type="match status" value="1"/>
</dbReference>
<name>A0A8J2YCY9_9BACL</name>
<evidence type="ECO:0000313" key="4">
    <source>
        <dbReference type="Proteomes" id="UP000625210"/>
    </source>
</evidence>
<sequence length="278" mass="31557">MSKLIVPSRKPNEEGKVLSVTPESAGWKYVGFEVYALQEGQTLKRETGDQEVCVVLLAGKSHITTQNEKWENIGQRMNVFEKTPPYSVYIPTGDFYEVEAVTDLELAVCSAPGKGTHPARLIAPEDVGVEMRGAGNIERRIHNILPEQKPADSLLVVEVFTPEGNWSSYPPHKHDQDHLPHESYLEETYYHRVNPDHGFAVQRVYTDDRSLDETMIVKNGDAVWVPKGYHPVSAPPGYEIYYLNVMAGPVRTWKFHNDPDHEWVMERKLATKQFSQKG</sequence>
<dbReference type="Pfam" id="PF04962">
    <property type="entry name" value="KduI"/>
    <property type="match status" value="1"/>
</dbReference>
<dbReference type="GO" id="GO:0019310">
    <property type="term" value="P:inositol catabolic process"/>
    <property type="evidence" value="ECO:0007669"/>
    <property type="project" value="UniProtKB-UniRule"/>
</dbReference>
<dbReference type="InterPro" id="IPR011051">
    <property type="entry name" value="RmlC_Cupin_sf"/>
</dbReference>
<dbReference type="NCBIfam" id="TIGR04378">
    <property type="entry name" value="myo_inos_iolB"/>
    <property type="match status" value="1"/>
</dbReference>
<dbReference type="GO" id="GO:0102482">
    <property type="term" value="F:5-deoxy-D-glucuronate isomerase activity"/>
    <property type="evidence" value="ECO:0007669"/>
    <property type="project" value="UniProtKB-EC"/>
</dbReference>
<reference evidence="3" key="1">
    <citation type="journal article" date="2014" name="Int. J. Syst. Evol. Microbiol.">
        <title>Complete genome sequence of Corynebacterium casei LMG S-19264T (=DSM 44701T), isolated from a smear-ripened cheese.</title>
        <authorList>
            <consortium name="US DOE Joint Genome Institute (JGI-PGF)"/>
            <person name="Walter F."/>
            <person name="Albersmeier A."/>
            <person name="Kalinowski J."/>
            <person name="Ruckert C."/>
        </authorList>
    </citation>
    <scope>NUCLEOTIDE SEQUENCE</scope>
    <source>
        <strain evidence="3">CGMCC 1.15179</strain>
    </source>
</reference>
<evidence type="ECO:0000313" key="3">
    <source>
        <dbReference type="EMBL" id="GGE13363.1"/>
    </source>
</evidence>
<proteinExistence type="predicted"/>
<organism evidence="3 4">
    <name type="scientific">Marinithermofilum abyssi</name>
    <dbReference type="NCBI Taxonomy" id="1571185"/>
    <lineage>
        <taxon>Bacteria</taxon>
        <taxon>Bacillati</taxon>
        <taxon>Bacillota</taxon>
        <taxon>Bacilli</taxon>
        <taxon>Bacillales</taxon>
        <taxon>Thermoactinomycetaceae</taxon>
        <taxon>Marinithermofilum</taxon>
    </lineage>
</organism>
<dbReference type="InterPro" id="IPR014710">
    <property type="entry name" value="RmlC-like_jellyroll"/>
</dbReference>